<accession>A0AAJ0C9N3</accession>
<name>A0AAJ0C9N3_9PEZI</name>
<dbReference type="Proteomes" id="UP001244011">
    <property type="component" value="Unassembled WGS sequence"/>
</dbReference>
<evidence type="ECO:0000313" key="2">
    <source>
        <dbReference type="Proteomes" id="UP001244011"/>
    </source>
</evidence>
<protein>
    <submittedName>
        <fullName evidence="1">Uncharacterized protein</fullName>
    </submittedName>
</protein>
<evidence type="ECO:0000313" key="1">
    <source>
        <dbReference type="EMBL" id="KAK1772719.1"/>
    </source>
</evidence>
<reference evidence="1" key="1">
    <citation type="submission" date="2023-06" db="EMBL/GenBank/DDBJ databases">
        <title>Genome-scale phylogeny and comparative genomics of the fungal order Sordariales.</title>
        <authorList>
            <consortium name="Lawrence Berkeley National Laboratory"/>
            <person name="Hensen N."/>
            <person name="Bonometti L."/>
            <person name="Westerberg I."/>
            <person name="Brannstrom I.O."/>
            <person name="Guillou S."/>
            <person name="Cros-Aarteil S."/>
            <person name="Calhoun S."/>
            <person name="Haridas S."/>
            <person name="Kuo A."/>
            <person name="Mondo S."/>
            <person name="Pangilinan J."/>
            <person name="Riley R."/>
            <person name="Labutti K."/>
            <person name="Andreopoulos B."/>
            <person name="Lipzen A."/>
            <person name="Chen C."/>
            <person name="Yanf M."/>
            <person name="Daum C."/>
            <person name="Ng V."/>
            <person name="Clum A."/>
            <person name="Steindorff A."/>
            <person name="Ohm R."/>
            <person name="Martin F."/>
            <person name="Silar P."/>
            <person name="Natvig D."/>
            <person name="Lalanne C."/>
            <person name="Gautier V."/>
            <person name="Ament-Velasquez S.L."/>
            <person name="Kruys A."/>
            <person name="Hutchinson M.I."/>
            <person name="Powell A.J."/>
            <person name="Barry K."/>
            <person name="Miller A.N."/>
            <person name="Grigoriev I.V."/>
            <person name="Debuchy R."/>
            <person name="Gladieux P."/>
            <person name="Thoren M.H."/>
            <person name="Johannesson H."/>
        </authorList>
    </citation>
    <scope>NUCLEOTIDE SEQUENCE</scope>
    <source>
        <strain evidence="1">8032-3</strain>
    </source>
</reference>
<dbReference type="RefSeq" id="XP_060288932.1">
    <property type="nucleotide sequence ID" value="XM_060426530.1"/>
</dbReference>
<proteinExistence type="predicted"/>
<comment type="caution">
    <text evidence="1">The sequence shown here is derived from an EMBL/GenBank/DDBJ whole genome shotgun (WGS) entry which is preliminary data.</text>
</comment>
<dbReference type="AlphaFoldDB" id="A0AAJ0C9N3"/>
<organism evidence="1 2">
    <name type="scientific">Phialemonium atrogriseum</name>
    <dbReference type="NCBI Taxonomy" id="1093897"/>
    <lineage>
        <taxon>Eukaryota</taxon>
        <taxon>Fungi</taxon>
        <taxon>Dikarya</taxon>
        <taxon>Ascomycota</taxon>
        <taxon>Pezizomycotina</taxon>
        <taxon>Sordariomycetes</taxon>
        <taxon>Sordariomycetidae</taxon>
        <taxon>Cephalothecales</taxon>
        <taxon>Cephalothecaceae</taxon>
        <taxon>Phialemonium</taxon>
    </lineage>
</organism>
<gene>
    <name evidence="1" type="ORF">QBC33DRAFT_522303</name>
</gene>
<sequence>MAQSASFQLGLGGYMHQDISAGFRIPVVFNNSNPPIPINVAILNDTGYTCRTVLPADLVALQCPPLPMYPALVGLVPLNTADGVCYQTRIHIECKSGRQVGRLLHHGL</sequence>
<keyword evidence="2" id="KW-1185">Reference proteome</keyword>
<dbReference type="EMBL" id="MU838997">
    <property type="protein sequence ID" value="KAK1772719.1"/>
    <property type="molecule type" value="Genomic_DNA"/>
</dbReference>
<dbReference type="GeneID" id="85309717"/>